<reference evidence="1" key="1">
    <citation type="submission" date="2019-03" db="EMBL/GenBank/DDBJ databases">
        <title>Single cell metagenomics reveals metabolic interactions within the superorganism composed of flagellate Streblomastix strix and complex community of Bacteroidetes bacteria on its surface.</title>
        <authorList>
            <person name="Treitli S.C."/>
            <person name="Kolisko M."/>
            <person name="Husnik F."/>
            <person name="Keeling P."/>
            <person name="Hampl V."/>
        </authorList>
    </citation>
    <scope>NUCLEOTIDE SEQUENCE</scope>
    <source>
        <strain evidence="1">STM</strain>
    </source>
</reference>
<dbReference type="EMBL" id="SNRY01000082">
    <property type="protein sequence ID" value="KAA6347890.1"/>
    <property type="molecule type" value="Genomic_DNA"/>
</dbReference>
<evidence type="ECO:0000313" key="1">
    <source>
        <dbReference type="EMBL" id="KAA6347890.1"/>
    </source>
</evidence>
<organism evidence="1">
    <name type="scientific">termite gut metagenome</name>
    <dbReference type="NCBI Taxonomy" id="433724"/>
    <lineage>
        <taxon>unclassified sequences</taxon>
        <taxon>metagenomes</taxon>
        <taxon>organismal metagenomes</taxon>
    </lineage>
</organism>
<sequence length="185" mass="22193">MTQEQSELIRKQEEKDRNIIEKYVLHNYLHITNPAHIHFTKDIYDKRDVFFTATTHNNGEEVYTSYVGEIKERTYPLTFFKSRNWMIELSKLQALFATYEDTGHIPLYFNIFQNNMIFIWNLNKIDFDLIPYREMLLKGTTSYLTNNKDKHYYDLPTIYYEDGTEISGITALKYTKDETNIVIKK</sequence>
<accession>A0A5J4SRG4</accession>
<dbReference type="AlphaFoldDB" id="A0A5J4SRG4"/>
<proteinExistence type="predicted"/>
<gene>
    <name evidence="1" type="ORF">EZS27_004670</name>
</gene>
<name>A0A5J4SRG4_9ZZZZ</name>
<protein>
    <submittedName>
        <fullName evidence="1">Uncharacterized protein</fullName>
    </submittedName>
</protein>
<comment type="caution">
    <text evidence="1">The sequence shown here is derived from an EMBL/GenBank/DDBJ whole genome shotgun (WGS) entry which is preliminary data.</text>
</comment>